<feature type="region of interest" description="Disordered" evidence="1">
    <location>
        <begin position="497"/>
        <end position="713"/>
    </location>
</feature>
<feature type="compositionally biased region" description="Basic and acidic residues" evidence="1">
    <location>
        <begin position="398"/>
        <end position="409"/>
    </location>
</feature>
<feature type="compositionally biased region" description="Basic and acidic residues" evidence="1">
    <location>
        <begin position="704"/>
        <end position="713"/>
    </location>
</feature>
<reference evidence="2 3" key="1">
    <citation type="journal article" date="2016" name="Mol. Biol. Evol.">
        <title>Comparative Genomics of Early-Diverging Mushroom-Forming Fungi Provides Insights into the Origins of Lignocellulose Decay Capabilities.</title>
        <authorList>
            <person name="Nagy L.G."/>
            <person name="Riley R."/>
            <person name="Tritt A."/>
            <person name="Adam C."/>
            <person name="Daum C."/>
            <person name="Floudas D."/>
            <person name="Sun H."/>
            <person name="Yadav J.S."/>
            <person name="Pangilinan J."/>
            <person name="Larsson K.H."/>
            <person name="Matsuura K."/>
            <person name="Barry K."/>
            <person name="Labutti K."/>
            <person name="Kuo R."/>
            <person name="Ohm R.A."/>
            <person name="Bhattacharya S.S."/>
            <person name="Shirouzu T."/>
            <person name="Yoshinaga Y."/>
            <person name="Martin F.M."/>
            <person name="Grigoriev I.V."/>
            <person name="Hibbett D.S."/>
        </authorList>
    </citation>
    <scope>NUCLEOTIDE SEQUENCE [LARGE SCALE GENOMIC DNA]</scope>
    <source>
        <strain evidence="2 3">HHB10207 ss-3</strain>
    </source>
</reference>
<name>A0A166C071_9AGAM</name>
<dbReference type="AlphaFoldDB" id="A0A166C071"/>
<feature type="compositionally biased region" description="Polar residues" evidence="1">
    <location>
        <begin position="577"/>
        <end position="591"/>
    </location>
</feature>
<dbReference type="Proteomes" id="UP000076798">
    <property type="component" value="Unassembled WGS sequence"/>
</dbReference>
<feature type="region of interest" description="Disordered" evidence="1">
    <location>
        <begin position="311"/>
        <end position="473"/>
    </location>
</feature>
<proteinExistence type="predicted"/>
<evidence type="ECO:0000256" key="1">
    <source>
        <dbReference type="SAM" id="MobiDB-lite"/>
    </source>
</evidence>
<sequence length="713" mass="74836">MSTQELNPPETDPYFSKDIKGHIIFSTSSEKAKKSPKFDHEHCKVEVICLSNTYSRLKDTDIKVCTSVFRLIFHPYLARFSHAKVAFEFVMDSVGGKDRTVHFFHPEISEEKGSVKSVRRIEEHITRFSPQTGSGRMLYSQQISENIQRYCTLSGSGGGQNTWFTFRENPHSSTGEAESGIPISTDVTVMTFCESKLTVKTSIEVRLESESHQWATKKKDYAWASEKPSDDVDTICIEWPSQPTAPSVAQPSDGHTNGISSSAKQVPPYAGETAGGSHSTPYSTTVSDSPWQGDAIQGVTGYEISFPIPKTAQKEPEEGTSTPDANVPSGPEPKSVWADSASPMREQAQSTSGPHVDPSPNNSPGQGISTGEVPTLGGADESTMAGGSVLVSGGGTQRTRETVDAREESGQNGNSEVNRGSVPAKGGLEEGGGRQSDESHRRQTATDDGGTPMTAPSTSQDDMRKTRRTIVDDDTNPISTLVIDARTAPAISMANDTIHSAPDAPAPPPREIHNVNTATTPANNPEGVGYGSTDESNSINVPPTIIITGKVVPVEQPGSTQTGNRGLGSTRKVTPATGENETTQPSGNANGTGNGQEAKDPSTSSDPELHTNTPTVDAKRENNGGTSQPAIGSTVPSKPTPPSVPSPTDGGNASKFEGAESKGQEPGGAGGPGPGPGSDSGSKVPGSKNGTGQQGAPPPGPKGDPSKDKKEDP</sequence>
<feature type="compositionally biased region" description="Basic and acidic residues" evidence="1">
    <location>
        <begin position="427"/>
        <end position="445"/>
    </location>
</feature>
<evidence type="ECO:0000313" key="2">
    <source>
        <dbReference type="EMBL" id="KZT36931.1"/>
    </source>
</evidence>
<feature type="compositionally biased region" description="Polar residues" evidence="1">
    <location>
        <begin position="276"/>
        <end position="290"/>
    </location>
</feature>
<feature type="compositionally biased region" description="Polar residues" evidence="1">
    <location>
        <begin position="241"/>
        <end position="264"/>
    </location>
</feature>
<organism evidence="2 3">
    <name type="scientific">Sistotremastrum suecicum HHB10207 ss-3</name>
    <dbReference type="NCBI Taxonomy" id="1314776"/>
    <lineage>
        <taxon>Eukaryota</taxon>
        <taxon>Fungi</taxon>
        <taxon>Dikarya</taxon>
        <taxon>Basidiomycota</taxon>
        <taxon>Agaricomycotina</taxon>
        <taxon>Agaricomycetes</taxon>
        <taxon>Sistotremastrales</taxon>
        <taxon>Sistotremastraceae</taxon>
        <taxon>Sistotremastrum</taxon>
    </lineage>
</organism>
<feature type="region of interest" description="Disordered" evidence="1">
    <location>
        <begin position="241"/>
        <end position="295"/>
    </location>
</feature>
<keyword evidence="3" id="KW-1185">Reference proteome</keyword>
<feature type="compositionally biased region" description="Polar residues" evidence="1">
    <location>
        <begin position="601"/>
        <end position="615"/>
    </location>
</feature>
<feature type="compositionally biased region" description="Low complexity" evidence="1">
    <location>
        <begin position="679"/>
        <end position="688"/>
    </location>
</feature>
<feature type="compositionally biased region" description="Low complexity" evidence="1">
    <location>
        <begin position="516"/>
        <end position="525"/>
    </location>
</feature>
<feature type="compositionally biased region" description="Polar residues" evidence="1">
    <location>
        <begin position="347"/>
        <end position="369"/>
    </location>
</feature>
<dbReference type="EMBL" id="KV428095">
    <property type="protein sequence ID" value="KZT36931.1"/>
    <property type="molecule type" value="Genomic_DNA"/>
</dbReference>
<accession>A0A166C071</accession>
<protein>
    <submittedName>
        <fullName evidence="2">Uncharacterized protein</fullName>
    </submittedName>
</protein>
<gene>
    <name evidence="2" type="ORF">SISSUDRAFT_1129994</name>
</gene>
<feature type="compositionally biased region" description="Gly residues" evidence="1">
    <location>
        <begin position="665"/>
        <end position="678"/>
    </location>
</feature>
<evidence type="ECO:0000313" key="3">
    <source>
        <dbReference type="Proteomes" id="UP000076798"/>
    </source>
</evidence>